<proteinExistence type="predicted"/>
<sequence length="132" mass="14847">MLKFSVEWGIVTIRSTILIPTECTSVITSSAASSEERTSPANFKVALHPDFPDQEVAIGGALSDKVCFILKKKLDIFAWQPSDMTGVPWSVAKHRLNIREGYSPVRQKKGVRSLNALRPYKQKSKNWWRQGS</sequence>
<keyword evidence="1" id="KW-0808">Transferase</keyword>
<name>A0A699RKS0_TANCI</name>
<dbReference type="EMBL" id="BKCJ011101084">
    <property type="protein sequence ID" value="GFC85647.1"/>
    <property type="molecule type" value="Genomic_DNA"/>
</dbReference>
<organism evidence="1">
    <name type="scientific">Tanacetum cinerariifolium</name>
    <name type="common">Dalmatian daisy</name>
    <name type="synonym">Chrysanthemum cinerariifolium</name>
    <dbReference type="NCBI Taxonomy" id="118510"/>
    <lineage>
        <taxon>Eukaryota</taxon>
        <taxon>Viridiplantae</taxon>
        <taxon>Streptophyta</taxon>
        <taxon>Embryophyta</taxon>
        <taxon>Tracheophyta</taxon>
        <taxon>Spermatophyta</taxon>
        <taxon>Magnoliopsida</taxon>
        <taxon>eudicotyledons</taxon>
        <taxon>Gunneridae</taxon>
        <taxon>Pentapetalae</taxon>
        <taxon>asterids</taxon>
        <taxon>campanulids</taxon>
        <taxon>Asterales</taxon>
        <taxon>Asteraceae</taxon>
        <taxon>Asteroideae</taxon>
        <taxon>Anthemideae</taxon>
        <taxon>Anthemidinae</taxon>
        <taxon>Tanacetum</taxon>
    </lineage>
</organism>
<evidence type="ECO:0000313" key="1">
    <source>
        <dbReference type="EMBL" id="GFC85647.1"/>
    </source>
</evidence>
<keyword evidence="1" id="KW-0695">RNA-directed DNA polymerase</keyword>
<comment type="caution">
    <text evidence="1">The sequence shown here is derived from an EMBL/GenBank/DDBJ whole genome shotgun (WGS) entry which is preliminary data.</text>
</comment>
<accession>A0A699RKS0</accession>
<reference evidence="1" key="1">
    <citation type="journal article" date="2019" name="Sci. Rep.">
        <title>Draft genome of Tanacetum cinerariifolium, the natural source of mosquito coil.</title>
        <authorList>
            <person name="Yamashiro T."/>
            <person name="Shiraishi A."/>
            <person name="Satake H."/>
            <person name="Nakayama K."/>
        </authorList>
    </citation>
    <scope>NUCLEOTIDE SEQUENCE</scope>
</reference>
<protein>
    <submittedName>
        <fullName evidence="1">Reverse transcriptase domain-containing protein</fullName>
    </submittedName>
</protein>
<dbReference type="AlphaFoldDB" id="A0A699RKS0"/>
<dbReference type="GO" id="GO:0003964">
    <property type="term" value="F:RNA-directed DNA polymerase activity"/>
    <property type="evidence" value="ECO:0007669"/>
    <property type="project" value="UniProtKB-KW"/>
</dbReference>
<gene>
    <name evidence="1" type="ORF">Tci_857617</name>
</gene>
<keyword evidence="1" id="KW-0548">Nucleotidyltransferase</keyword>